<keyword evidence="15" id="KW-1185">Reference proteome</keyword>
<evidence type="ECO:0000256" key="6">
    <source>
        <dbReference type="ARBA" id="ARBA00022723"/>
    </source>
</evidence>
<evidence type="ECO:0000256" key="8">
    <source>
        <dbReference type="ARBA" id="ARBA00022786"/>
    </source>
</evidence>
<dbReference type="InterPro" id="IPR001841">
    <property type="entry name" value="Znf_RING"/>
</dbReference>
<dbReference type="EMBL" id="JAUIZM010000001">
    <property type="protein sequence ID" value="KAK1403030.1"/>
    <property type="molecule type" value="Genomic_DNA"/>
</dbReference>
<dbReference type="Proteomes" id="UP001237642">
    <property type="component" value="Unassembled WGS sequence"/>
</dbReference>
<keyword evidence="11" id="KW-0472">Membrane</keyword>
<evidence type="ECO:0000256" key="4">
    <source>
        <dbReference type="ARBA" id="ARBA00022679"/>
    </source>
</evidence>
<dbReference type="Gene3D" id="3.30.40.10">
    <property type="entry name" value="Zinc/RING finger domain, C3HC4 (zinc finger)"/>
    <property type="match status" value="1"/>
</dbReference>
<dbReference type="GO" id="GO:0061630">
    <property type="term" value="F:ubiquitin protein ligase activity"/>
    <property type="evidence" value="ECO:0007669"/>
    <property type="project" value="UniProtKB-EC"/>
</dbReference>
<dbReference type="EC" id="2.3.2.27" evidence="3"/>
<comment type="subcellular location">
    <subcellularLocation>
        <location evidence="2">Membrane</location>
        <topology evidence="2">Multi-pass membrane protein</topology>
    </subcellularLocation>
</comment>
<reference evidence="14" key="2">
    <citation type="submission" date="2023-05" db="EMBL/GenBank/DDBJ databases">
        <authorList>
            <person name="Schelkunov M.I."/>
        </authorList>
    </citation>
    <scope>NUCLEOTIDE SEQUENCE</scope>
    <source>
        <strain evidence="14">Hsosn_3</strain>
        <tissue evidence="14">Leaf</tissue>
    </source>
</reference>
<dbReference type="PANTHER" id="PTHR45977:SF4">
    <property type="entry name" value="RING-TYPE DOMAIN-CONTAINING PROTEIN"/>
    <property type="match status" value="1"/>
</dbReference>
<evidence type="ECO:0000256" key="10">
    <source>
        <dbReference type="ARBA" id="ARBA00022989"/>
    </source>
</evidence>
<protein>
    <recommendedName>
        <fullName evidence="3">RING-type E3 ubiquitin transferase</fullName>
        <ecNumber evidence="3">2.3.2.27</ecNumber>
    </recommendedName>
</protein>
<keyword evidence="10" id="KW-1133">Transmembrane helix</keyword>
<evidence type="ECO:0000256" key="1">
    <source>
        <dbReference type="ARBA" id="ARBA00000900"/>
    </source>
</evidence>
<dbReference type="InterPro" id="IPR013083">
    <property type="entry name" value="Znf_RING/FYVE/PHD"/>
</dbReference>
<name>A0AAD8JIT3_9APIA</name>
<feature type="domain" description="RING-type" evidence="13">
    <location>
        <begin position="106"/>
        <end position="147"/>
    </location>
</feature>
<sequence length="174" mass="20284">MYDTLDDLTYSIPTGFSFSCYELDHFPSRCKEWFHEQLSNIESLDSDESSYLADKLVEYMANFRRVEGNIDSGYVFDAKLEILCFSVSGVYKGRYVTENREEVIKCSVCLENLTEGMELSAYPCSHMFHTSCLDPWLERVDTCPNCRYNLEDAEEDWLKDLLDLNEPIRRIPST</sequence>
<keyword evidence="6" id="KW-0479">Metal-binding</keyword>
<dbReference type="CDD" id="cd16454">
    <property type="entry name" value="RING-H2_PA-TM-RING"/>
    <property type="match status" value="1"/>
</dbReference>
<evidence type="ECO:0000259" key="13">
    <source>
        <dbReference type="PROSITE" id="PS50089"/>
    </source>
</evidence>
<dbReference type="AlphaFoldDB" id="A0AAD8JIT3"/>
<keyword evidence="9" id="KW-0862">Zinc</keyword>
<evidence type="ECO:0000256" key="7">
    <source>
        <dbReference type="ARBA" id="ARBA00022771"/>
    </source>
</evidence>
<evidence type="ECO:0000256" key="11">
    <source>
        <dbReference type="ARBA" id="ARBA00023136"/>
    </source>
</evidence>
<keyword evidence="5" id="KW-0812">Transmembrane</keyword>
<accession>A0AAD8JIT3</accession>
<dbReference type="GO" id="GO:0016567">
    <property type="term" value="P:protein ubiquitination"/>
    <property type="evidence" value="ECO:0007669"/>
    <property type="project" value="TreeGrafter"/>
</dbReference>
<keyword evidence="8" id="KW-0833">Ubl conjugation pathway</keyword>
<dbReference type="Pfam" id="PF13639">
    <property type="entry name" value="zf-RING_2"/>
    <property type="match status" value="1"/>
</dbReference>
<dbReference type="GO" id="GO:0016020">
    <property type="term" value="C:membrane"/>
    <property type="evidence" value="ECO:0007669"/>
    <property type="project" value="UniProtKB-SubCell"/>
</dbReference>
<comment type="caution">
    <text evidence="14">The sequence shown here is derived from an EMBL/GenBank/DDBJ whole genome shotgun (WGS) entry which is preliminary data.</text>
</comment>
<gene>
    <name evidence="14" type="ORF">POM88_002635</name>
</gene>
<evidence type="ECO:0000256" key="5">
    <source>
        <dbReference type="ARBA" id="ARBA00022692"/>
    </source>
</evidence>
<dbReference type="SMART" id="SM00184">
    <property type="entry name" value="RING"/>
    <property type="match status" value="1"/>
</dbReference>
<comment type="catalytic activity">
    <reaction evidence="1">
        <text>S-ubiquitinyl-[E2 ubiquitin-conjugating enzyme]-L-cysteine + [acceptor protein]-L-lysine = [E2 ubiquitin-conjugating enzyme]-L-cysteine + N(6)-ubiquitinyl-[acceptor protein]-L-lysine.</text>
        <dbReference type="EC" id="2.3.2.27"/>
    </reaction>
</comment>
<dbReference type="GO" id="GO:0006511">
    <property type="term" value="P:ubiquitin-dependent protein catabolic process"/>
    <property type="evidence" value="ECO:0007669"/>
    <property type="project" value="TreeGrafter"/>
</dbReference>
<dbReference type="PANTHER" id="PTHR45977">
    <property type="entry name" value="TARGET OF ERK KINASE MPK-1"/>
    <property type="match status" value="1"/>
</dbReference>
<evidence type="ECO:0000256" key="3">
    <source>
        <dbReference type="ARBA" id="ARBA00012483"/>
    </source>
</evidence>
<dbReference type="SUPFAM" id="SSF57850">
    <property type="entry name" value="RING/U-box"/>
    <property type="match status" value="1"/>
</dbReference>
<evidence type="ECO:0000256" key="12">
    <source>
        <dbReference type="PROSITE-ProRule" id="PRU00175"/>
    </source>
</evidence>
<dbReference type="PROSITE" id="PS50089">
    <property type="entry name" value="ZF_RING_2"/>
    <property type="match status" value="1"/>
</dbReference>
<keyword evidence="4" id="KW-0808">Transferase</keyword>
<evidence type="ECO:0000256" key="2">
    <source>
        <dbReference type="ARBA" id="ARBA00004141"/>
    </source>
</evidence>
<reference evidence="14" key="1">
    <citation type="submission" date="2023-02" db="EMBL/GenBank/DDBJ databases">
        <title>Genome of toxic invasive species Heracleum sosnowskyi carries increased number of genes despite the absence of recent whole-genome duplications.</title>
        <authorList>
            <person name="Schelkunov M."/>
            <person name="Shtratnikova V."/>
            <person name="Makarenko M."/>
            <person name="Klepikova A."/>
            <person name="Omelchenko D."/>
            <person name="Novikova G."/>
            <person name="Obukhova E."/>
            <person name="Bogdanov V."/>
            <person name="Penin A."/>
            <person name="Logacheva M."/>
        </authorList>
    </citation>
    <scope>NUCLEOTIDE SEQUENCE</scope>
    <source>
        <strain evidence="14">Hsosn_3</strain>
        <tissue evidence="14">Leaf</tissue>
    </source>
</reference>
<evidence type="ECO:0000256" key="9">
    <source>
        <dbReference type="ARBA" id="ARBA00022833"/>
    </source>
</evidence>
<evidence type="ECO:0000313" key="15">
    <source>
        <dbReference type="Proteomes" id="UP001237642"/>
    </source>
</evidence>
<keyword evidence="7 12" id="KW-0863">Zinc-finger</keyword>
<organism evidence="14 15">
    <name type="scientific">Heracleum sosnowskyi</name>
    <dbReference type="NCBI Taxonomy" id="360622"/>
    <lineage>
        <taxon>Eukaryota</taxon>
        <taxon>Viridiplantae</taxon>
        <taxon>Streptophyta</taxon>
        <taxon>Embryophyta</taxon>
        <taxon>Tracheophyta</taxon>
        <taxon>Spermatophyta</taxon>
        <taxon>Magnoliopsida</taxon>
        <taxon>eudicotyledons</taxon>
        <taxon>Gunneridae</taxon>
        <taxon>Pentapetalae</taxon>
        <taxon>asterids</taxon>
        <taxon>campanulids</taxon>
        <taxon>Apiales</taxon>
        <taxon>Apiaceae</taxon>
        <taxon>Apioideae</taxon>
        <taxon>apioid superclade</taxon>
        <taxon>Tordylieae</taxon>
        <taxon>Tordyliinae</taxon>
        <taxon>Heracleum</taxon>
    </lineage>
</organism>
<dbReference type="GO" id="GO:0008270">
    <property type="term" value="F:zinc ion binding"/>
    <property type="evidence" value="ECO:0007669"/>
    <property type="project" value="UniProtKB-KW"/>
</dbReference>
<evidence type="ECO:0000313" key="14">
    <source>
        <dbReference type="EMBL" id="KAK1403030.1"/>
    </source>
</evidence>
<proteinExistence type="predicted"/>